<dbReference type="Pfam" id="PF04203">
    <property type="entry name" value="Sortase"/>
    <property type="match status" value="1"/>
</dbReference>
<dbReference type="EMBL" id="MFCX01000022">
    <property type="protein sequence ID" value="OGE25670.1"/>
    <property type="molecule type" value="Genomic_DNA"/>
</dbReference>
<evidence type="ECO:0000256" key="2">
    <source>
        <dbReference type="SAM" id="Phobius"/>
    </source>
</evidence>
<name>A0A1F5JAX3_9BACT</name>
<dbReference type="Proteomes" id="UP000177042">
    <property type="component" value="Unassembled WGS sequence"/>
</dbReference>
<protein>
    <recommendedName>
        <fullName evidence="5">Sortase</fullName>
    </recommendedName>
</protein>
<evidence type="ECO:0000313" key="4">
    <source>
        <dbReference type="Proteomes" id="UP000177042"/>
    </source>
</evidence>
<sequence>MGLKFPPILIIIGFVIFLTGFFKTPNYLKPQQTQAGKEQVASEPSHIRISKIGVDADIVRGGIINGEWILSDNEILYLPTSGELGEGFNTVLYGHKRPGLFADLINLTEGDLIEVSDNQDDKFTYEVYLKEEIEPRQTGKLISIQRDDLTMFTCDGVFDESRLLVRAKFVSSKNS</sequence>
<proteinExistence type="predicted"/>
<evidence type="ECO:0000256" key="1">
    <source>
        <dbReference type="ARBA" id="ARBA00022801"/>
    </source>
</evidence>
<keyword evidence="2" id="KW-1133">Transmembrane helix</keyword>
<reference evidence="3 4" key="1">
    <citation type="journal article" date="2016" name="Nat. Commun.">
        <title>Thousands of microbial genomes shed light on interconnected biogeochemical processes in an aquifer system.</title>
        <authorList>
            <person name="Anantharaman K."/>
            <person name="Brown C.T."/>
            <person name="Hug L.A."/>
            <person name="Sharon I."/>
            <person name="Castelle C.J."/>
            <person name="Probst A.J."/>
            <person name="Thomas B.C."/>
            <person name="Singh A."/>
            <person name="Wilkins M.J."/>
            <person name="Karaoz U."/>
            <person name="Brodie E.L."/>
            <person name="Williams K.H."/>
            <person name="Hubbard S.S."/>
            <person name="Banfield J.F."/>
        </authorList>
    </citation>
    <scope>NUCLEOTIDE SEQUENCE [LARGE SCALE GENOMIC DNA]</scope>
</reference>
<evidence type="ECO:0008006" key="5">
    <source>
        <dbReference type="Google" id="ProtNLM"/>
    </source>
</evidence>
<keyword evidence="2" id="KW-0472">Membrane</keyword>
<feature type="transmembrane region" description="Helical" evidence="2">
    <location>
        <begin position="6"/>
        <end position="22"/>
    </location>
</feature>
<dbReference type="SUPFAM" id="SSF63817">
    <property type="entry name" value="Sortase"/>
    <property type="match status" value="1"/>
</dbReference>
<accession>A0A1F5JAX3</accession>
<dbReference type="GO" id="GO:0016787">
    <property type="term" value="F:hydrolase activity"/>
    <property type="evidence" value="ECO:0007669"/>
    <property type="project" value="UniProtKB-KW"/>
</dbReference>
<dbReference type="Gene3D" id="2.40.260.10">
    <property type="entry name" value="Sortase"/>
    <property type="match status" value="1"/>
</dbReference>
<dbReference type="AlphaFoldDB" id="A0A1F5JAX3"/>
<organism evidence="3 4">
    <name type="scientific">Candidatus Daviesbacteria bacterium RIFCSPHIGHO2_02_FULL_39_12</name>
    <dbReference type="NCBI Taxonomy" id="1797770"/>
    <lineage>
        <taxon>Bacteria</taxon>
        <taxon>Candidatus Daviesiibacteriota</taxon>
    </lineage>
</organism>
<gene>
    <name evidence="3" type="ORF">A3C26_01760</name>
</gene>
<comment type="caution">
    <text evidence="3">The sequence shown here is derived from an EMBL/GenBank/DDBJ whole genome shotgun (WGS) entry which is preliminary data.</text>
</comment>
<keyword evidence="2" id="KW-0812">Transmembrane</keyword>
<keyword evidence="1" id="KW-0378">Hydrolase</keyword>
<dbReference type="CDD" id="cd00004">
    <property type="entry name" value="Sortase"/>
    <property type="match status" value="1"/>
</dbReference>
<dbReference type="InterPro" id="IPR023365">
    <property type="entry name" value="Sortase_dom-sf"/>
</dbReference>
<evidence type="ECO:0000313" key="3">
    <source>
        <dbReference type="EMBL" id="OGE25670.1"/>
    </source>
</evidence>
<dbReference type="InterPro" id="IPR005754">
    <property type="entry name" value="Sortase"/>
</dbReference>